<dbReference type="RefSeq" id="WP_186283580.1">
    <property type="nucleotide sequence ID" value="NZ_JACMSF010000019.1"/>
</dbReference>
<dbReference type="SUPFAM" id="SSF54637">
    <property type="entry name" value="Thioesterase/thiol ester dehydrase-isomerase"/>
    <property type="match status" value="1"/>
</dbReference>
<organism evidence="1 2">
    <name type="scientific">Streptomyces cupreus</name>
    <dbReference type="NCBI Taxonomy" id="2759956"/>
    <lineage>
        <taxon>Bacteria</taxon>
        <taxon>Bacillati</taxon>
        <taxon>Actinomycetota</taxon>
        <taxon>Actinomycetes</taxon>
        <taxon>Kitasatosporales</taxon>
        <taxon>Streptomycetaceae</taxon>
        <taxon>Streptomyces</taxon>
    </lineage>
</organism>
<dbReference type="Gene3D" id="3.10.129.10">
    <property type="entry name" value="Hotdog Thioesterase"/>
    <property type="match status" value="1"/>
</dbReference>
<dbReference type="Proteomes" id="UP000584670">
    <property type="component" value="Unassembled WGS sequence"/>
</dbReference>
<accession>A0A7X1MA23</accession>
<evidence type="ECO:0000313" key="2">
    <source>
        <dbReference type="Proteomes" id="UP000584670"/>
    </source>
</evidence>
<dbReference type="AlphaFoldDB" id="A0A7X1MA23"/>
<sequence length="325" mass="35556">MASPTDTAGLPPLLRNRTRHVLRPRYEGANICTWIGFKHVNYLVEEAVLAHFREAGVPAGRLYEDFGLCLGVTALATRIGTALHLDDKTVADVTPAQWDASGLRMRVTLALDRDGTARRAATSTVRAVLRTDTRGGPVATVPEELAGWSVPGVAAPLSDVSRPVPVPEDIPGEEVVRRLTADVNAFAVAWRIPYYYCHFTEQMQISGYLRALEGAVDLFLADRGVSIRSLLDERNLIPVVPRSSVTMLGEALMEDRAYTVLTVEEVFKNLTFTLRMDCYVHRGGALLPTATGRITHGYATIRGRRDWSLVGFDPHLLRALGPAGG</sequence>
<reference evidence="1 2" key="1">
    <citation type="submission" date="2020-08" db="EMBL/GenBank/DDBJ databases">
        <title>Streptomyces sp. PSKA01 genome sequencing and assembly.</title>
        <authorList>
            <person name="Mandal S."/>
            <person name="Maiti P.K."/>
            <person name="Das P."/>
        </authorList>
    </citation>
    <scope>NUCLEOTIDE SEQUENCE [LARGE SCALE GENOMIC DNA]</scope>
    <source>
        <strain evidence="1 2">PSKA01</strain>
    </source>
</reference>
<proteinExistence type="predicted"/>
<keyword evidence="2" id="KW-1185">Reference proteome</keyword>
<gene>
    <name evidence="1" type="ORF">H4N64_19145</name>
</gene>
<name>A0A7X1MA23_9ACTN</name>
<comment type="caution">
    <text evidence="1">The sequence shown here is derived from an EMBL/GenBank/DDBJ whole genome shotgun (WGS) entry which is preliminary data.</text>
</comment>
<evidence type="ECO:0008006" key="3">
    <source>
        <dbReference type="Google" id="ProtNLM"/>
    </source>
</evidence>
<dbReference type="InterPro" id="IPR029069">
    <property type="entry name" value="HotDog_dom_sf"/>
</dbReference>
<protein>
    <recommendedName>
        <fullName evidence="3">Thioesterase</fullName>
    </recommendedName>
</protein>
<dbReference type="EMBL" id="JACMSF010000019">
    <property type="protein sequence ID" value="MBC2903697.1"/>
    <property type="molecule type" value="Genomic_DNA"/>
</dbReference>
<evidence type="ECO:0000313" key="1">
    <source>
        <dbReference type="EMBL" id="MBC2903697.1"/>
    </source>
</evidence>